<gene>
    <name evidence="1" type="ORF">SAMN04488579_11261</name>
</gene>
<dbReference type="AlphaFoldDB" id="A0A1H3G2D9"/>
<proteinExistence type="predicted"/>
<dbReference type="Proteomes" id="UP000199652">
    <property type="component" value="Unassembled WGS sequence"/>
</dbReference>
<keyword evidence="2" id="KW-1185">Reference proteome</keyword>
<dbReference type="InterPro" id="IPR053143">
    <property type="entry name" value="Arylsulfate_ST"/>
</dbReference>
<keyword evidence="1" id="KW-0808">Transferase</keyword>
<dbReference type="STRING" id="1528.SAMN04488579_11261"/>
<organism evidence="1 2">
    <name type="scientific">Eubacterium barkeri</name>
    <name type="common">Clostridium barkeri</name>
    <dbReference type="NCBI Taxonomy" id="1528"/>
    <lineage>
        <taxon>Bacteria</taxon>
        <taxon>Bacillati</taxon>
        <taxon>Bacillota</taxon>
        <taxon>Clostridia</taxon>
        <taxon>Eubacteriales</taxon>
        <taxon>Eubacteriaceae</taxon>
        <taxon>Eubacterium</taxon>
    </lineage>
</organism>
<sequence>MNKNTKILIGVGIFALVLILLVSFALAYSGRDVTLLKDRALNLNVNGQSVIIPLNDDQAVYDVPCLTTERDNVFILENDAGASIKVEGVTLQTGRKAKVGLSKISDNYRLRVTVETSKDNRTIYFRTKSSLLPEMQVSGTSQSGGEYFVTDADSPVMYKLDGNGNITWYMALSKEQAKGQIFTNLQKQTLENGDIRYTYQLVDPDVDTYGISDYFPGKTVVMNEKFEIMANKTGGFTRLYKDVANDDKVPGQPIDGHGFVLLGDTHYISESYEAARVDNIPAALSPGTEGTRVAAAIVQEVKDNQVVFEWWSTDHPELYALSTAGNNYSSTEVQDYLHLNALLLDPSDNNLILSFKNADMLVKINREDGKIMWILGGNGDQFGLSDAQKFKSQTDATINADGSITVMEGSRAITYTLDEKTKAVTAVKEYPFGDKSVTKYGSAQMTGGDQEIYTIGWGVNKSGRAAITEYNKTAGKKGLEVLYPNGQYTFRANWSKAEEK</sequence>
<protein>
    <submittedName>
        <fullName evidence="1">Arylsulfotransferase (ASST)</fullName>
    </submittedName>
</protein>
<dbReference type="EMBL" id="FNOU01000012">
    <property type="protein sequence ID" value="SDX97270.1"/>
    <property type="molecule type" value="Genomic_DNA"/>
</dbReference>
<dbReference type="PANTHER" id="PTHR35340">
    <property type="entry name" value="PQQ ENZYME REPEAT PROTEIN-RELATED"/>
    <property type="match status" value="1"/>
</dbReference>
<accession>A0A1H3G2D9</accession>
<evidence type="ECO:0000313" key="2">
    <source>
        <dbReference type="Proteomes" id="UP000199652"/>
    </source>
</evidence>
<evidence type="ECO:0000313" key="1">
    <source>
        <dbReference type="EMBL" id="SDX97270.1"/>
    </source>
</evidence>
<dbReference type="RefSeq" id="WP_176770871.1">
    <property type="nucleotide sequence ID" value="NZ_FNOU01000012.1"/>
</dbReference>
<dbReference type="GO" id="GO:0016740">
    <property type="term" value="F:transferase activity"/>
    <property type="evidence" value="ECO:0007669"/>
    <property type="project" value="UniProtKB-KW"/>
</dbReference>
<dbReference type="InterPro" id="IPR039535">
    <property type="entry name" value="ASST-like"/>
</dbReference>
<dbReference type="PANTHER" id="PTHR35340:SF5">
    <property type="entry name" value="ASST-DOMAIN-CONTAINING PROTEIN"/>
    <property type="match status" value="1"/>
</dbReference>
<name>A0A1H3G2D9_EUBBA</name>
<reference evidence="2" key="1">
    <citation type="submission" date="2016-10" db="EMBL/GenBank/DDBJ databases">
        <authorList>
            <person name="Varghese N."/>
            <person name="Submissions S."/>
        </authorList>
    </citation>
    <scope>NUCLEOTIDE SEQUENCE [LARGE SCALE GENOMIC DNA]</scope>
    <source>
        <strain evidence="2">VPI 5359</strain>
    </source>
</reference>
<dbReference type="Pfam" id="PF14269">
    <property type="entry name" value="Arylsulfotran_2"/>
    <property type="match status" value="1"/>
</dbReference>